<feature type="compositionally biased region" description="Gly residues" evidence="8">
    <location>
        <begin position="65"/>
        <end position="75"/>
    </location>
</feature>
<keyword evidence="2" id="KW-0812">Transmembrane</keyword>
<proteinExistence type="inferred from homology"/>
<evidence type="ECO:0000256" key="4">
    <source>
        <dbReference type="ARBA" id="ARBA00022989"/>
    </source>
</evidence>
<dbReference type="GO" id="GO:0046461">
    <property type="term" value="P:neutral lipid catabolic process"/>
    <property type="evidence" value="ECO:0007669"/>
    <property type="project" value="TreeGrafter"/>
</dbReference>
<evidence type="ECO:0000313" key="10">
    <source>
        <dbReference type="Proteomes" id="UP000559256"/>
    </source>
</evidence>
<dbReference type="GO" id="GO:0034727">
    <property type="term" value="P:piecemeal microautophagy of the nucleus"/>
    <property type="evidence" value="ECO:0007669"/>
    <property type="project" value="TreeGrafter"/>
</dbReference>
<comment type="subcellular location">
    <subcellularLocation>
        <location evidence="7">Endomembrane system</location>
        <topology evidence="7">Single-pass membrane protein</topology>
    </subcellularLocation>
</comment>
<comment type="caution">
    <text evidence="9">The sequence shown here is derived from an EMBL/GenBank/DDBJ whole genome shotgun (WGS) entry which is preliminary data.</text>
</comment>
<dbReference type="GO" id="GO:0004620">
    <property type="term" value="F:phospholipase activity"/>
    <property type="evidence" value="ECO:0007669"/>
    <property type="project" value="TreeGrafter"/>
</dbReference>
<dbReference type="EMBL" id="JAACJM010000063">
    <property type="protein sequence ID" value="KAF5353594.1"/>
    <property type="molecule type" value="Genomic_DNA"/>
</dbReference>
<dbReference type="PANTHER" id="PTHR47175:SF2">
    <property type="entry name" value="LIPASE ATG15-RELATED"/>
    <property type="match status" value="1"/>
</dbReference>
<organism evidence="9 10">
    <name type="scientific">Tetrapyrgos nigripes</name>
    <dbReference type="NCBI Taxonomy" id="182062"/>
    <lineage>
        <taxon>Eukaryota</taxon>
        <taxon>Fungi</taxon>
        <taxon>Dikarya</taxon>
        <taxon>Basidiomycota</taxon>
        <taxon>Agaricomycotina</taxon>
        <taxon>Agaricomycetes</taxon>
        <taxon>Agaricomycetidae</taxon>
        <taxon>Agaricales</taxon>
        <taxon>Marasmiineae</taxon>
        <taxon>Marasmiaceae</taxon>
        <taxon>Tetrapyrgos</taxon>
    </lineage>
</organism>
<evidence type="ECO:0000256" key="8">
    <source>
        <dbReference type="SAM" id="MobiDB-lite"/>
    </source>
</evidence>
<evidence type="ECO:0000256" key="7">
    <source>
        <dbReference type="ARBA" id="ARBA00037847"/>
    </source>
</evidence>
<evidence type="ECO:0000256" key="2">
    <source>
        <dbReference type="ARBA" id="ARBA00022692"/>
    </source>
</evidence>
<comment type="similarity">
    <text evidence="1">Belongs to the AB hydrolase superfamily. Lipase family.</text>
</comment>
<dbReference type="OrthoDB" id="58570at2759"/>
<dbReference type="GO" id="GO:0016020">
    <property type="term" value="C:membrane"/>
    <property type="evidence" value="ECO:0007669"/>
    <property type="project" value="TreeGrafter"/>
</dbReference>
<keyword evidence="4" id="KW-1133">Transmembrane helix</keyword>
<protein>
    <submittedName>
        <fullName evidence="9">Uncharacterized protein</fullName>
    </submittedName>
</protein>
<feature type="region of interest" description="Disordered" evidence="8">
    <location>
        <begin position="47"/>
        <end position="87"/>
    </location>
</feature>
<dbReference type="GO" id="GO:0012505">
    <property type="term" value="C:endomembrane system"/>
    <property type="evidence" value="ECO:0007669"/>
    <property type="project" value="UniProtKB-SubCell"/>
</dbReference>
<keyword evidence="3" id="KW-0378">Hydrolase</keyword>
<dbReference type="AlphaFoldDB" id="A0A8H5FYG8"/>
<gene>
    <name evidence="9" type="ORF">D9758_013779</name>
</gene>
<sequence>MCYALESRCHVGRKIVYDTVSKLGWSSNVQNHPISVVIDNILAKNDTDWGKGKGEGGENESSQEGGFGFGWPWGGGKDDDKDEGRPAWWRDVPEVVWEDEDCEEQECMTWSFVDVP</sequence>
<dbReference type="GO" id="GO:0034496">
    <property type="term" value="P:multivesicular body membrane disassembly"/>
    <property type="evidence" value="ECO:0007669"/>
    <property type="project" value="TreeGrafter"/>
</dbReference>
<dbReference type="InterPro" id="IPR050805">
    <property type="entry name" value="ATG15_Lipase"/>
</dbReference>
<dbReference type="GO" id="GO:0006660">
    <property type="term" value="P:phosphatidylserine catabolic process"/>
    <property type="evidence" value="ECO:0007669"/>
    <property type="project" value="TreeGrafter"/>
</dbReference>
<keyword evidence="10" id="KW-1185">Reference proteome</keyword>
<evidence type="ECO:0000313" key="9">
    <source>
        <dbReference type="EMBL" id="KAF5353594.1"/>
    </source>
</evidence>
<evidence type="ECO:0000256" key="1">
    <source>
        <dbReference type="ARBA" id="ARBA00010701"/>
    </source>
</evidence>
<evidence type="ECO:0000256" key="3">
    <source>
        <dbReference type="ARBA" id="ARBA00022801"/>
    </source>
</evidence>
<name>A0A8H5FYG8_9AGAR</name>
<dbReference type="GO" id="GO:0005775">
    <property type="term" value="C:vacuolar lumen"/>
    <property type="evidence" value="ECO:0007669"/>
    <property type="project" value="TreeGrafter"/>
</dbReference>
<feature type="compositionally biased region" description="Basic and acidic residues" evidence="8">
    <location>
        <begin position="47"/>
        <end position="56"/>
    </location>
</feature>
<evidence type="ECO:0000256" key="5">
    <source>
        <dbReference type="ARBA" id="ARBA00023136"/>
    </source>
</evidence>
<dbReference type="PANTHER" id="PTHR47175">
    <property type="entry name" value="LIPASE ATG15-RELATED"/>
    <property type="match status" value="1"/>
</dbReference>
<dbReference type="Proteomes" id="UP000559256">
    <property type="component" value="Unassembled WGS sequence"/>
</dbReference>
<keyword evidence="6" id="KW-0325">Glycoprotein</keyword>
<keyword evidence="5" id="KW-0472">Membrane</keyword>
<feature type="compositionally biased region" description="Basic and acidic residues" evidence="8">
    <location>
        <begin position="76"/>
        <end position="85"/>
    </location>
</feature>
<accession>A0A8H5FYG8</accession>
<evidence type="ECO:0000256" key="6">
    <source>
        <dbReference type="ARBA" id="ARBA00023180"/>
    </source>
</evidence>
<reference evidence="9 10" key="1">
    <citation type="journal article" date="2020" name="ISME J.">
        <title>Uncovering the hidden diversity of litter-decomposition mechanisms in mushroom-forming fungi.</title>
        <authorList>
            <person name="Floudas D."/>
            <person name="Bentzer J."/>
            <person name="Ahren D."/>
            <person name="Johansson T."/>
            <person name="Persson P."/>
            <person name="Tunlid A."/>
        </authorList>
    </citation>
    <scope>NUCLEOTIDE SEQUENCE [LARGE SCALE GENOMIC DNA]</scope>
    <source>
        <strain evidence="9 10">CBS 291.85</strain>
    </source>
</reference>